<reference evidence="5 6" key="1">
    <citation type="journal article" date="2016" name="Front. Microbiol.">
        <title>Comparative Genomic Analysis Reveals a Diverse Repertoire of Genes Involved in Prokaryote-Eukaryote Interactions within the Pseudovibrio Genus.</title>
        <authorList>
            <person name="Romano S."/>
            <person name="Fernandez-Guerra A."/>
            <person name="Reen F.J."/>
            <person name="Glockner F.O."/>
            <person name="Crowley S.P."/>
            <person name="O'Sullivan O."/>
            <person name="Cotter P.D."/>
            <person name="Adams C."/>
            <person name="Dobson A.D."/>
            <person name="O'Gara F."/>
        </authorList>
    </citation>
    <scope>NUCLEOTIDE SEQUENCE [LARGE SCALE GENOMIC DNA]</scope>
    <source>
        <strain evidence="5 6">Ad2</strain>
    </source>
</reference>
<keyword evidence="6" id="KW-1185">Reference proteome</keyword>
<keyword evidence="3" id="KW-0325">Glycoprotein</keyword>
<feature type="domain" description="Glycosyltransferase 61 catalytic" evidence="4">
    <location>
        <begin position="156"/>
        <end position="337"/>
    </location>
</feature>
<dbReference type="PANTHER" id="PTHR20961">
    <property type="entry name" value="GLYCOSYLTRANSFERASE"/>
    <property type="match status" value="1"/>
</dbReference>
<dbReference type="Proteomes" id="UP000076577">
    <property type="component" value="Unassembled WGS sequence"/>
</dbReference>
<proteinExistence type="predicted"/>
<accession>A0A165YES0</accession>
<dbReference type="InterPro" id="IPR049625">
    <property type="entry name" value="Glyco_transf_61_cat"/>
</dbReference>
<dbReference type="STRING" id="989403.SAMN05421798_101746"/>
<dbReference type="AlphaFoldDB" id="A0A165YES0"/>
<sequence>MRKAPKWRSWLPTGRQLRFSMQSSLVRNVPSIGYRYNYFQDDANLQRAPNKLLLTTHETSARDLPIELRSFFQEHGALEQSRYPLPITQAGHTKLRLYKLAETLVLGSTGATVLKAQHRQIEAAAPNTMRFAKLKDRTIETAAINMLGMAAGHRHYYHFLCDVVFPLLFLLEHLEPRSFPIKVLVREKLPEFQREFYAHLARTLPRLTIEECKANERVHCKVLYHCTPSVNCEHRAPASEQAASVVASHYLAAYSINSQKTPLTKLYVARKDAKTRRILNEKSLIEQLEARGFQTIIPGQLSHEEQVDVFNNAKVTVGTHGAGLTNVLFCQSGSKLIEIFPADYIQSAYAWLAHVRGLKYAPVIGERSRAHQHFSLSQNAIGQILNEVDAVEFA</sequence>
<evidence type="ECO:0000256" key="3">
    <source>
        <dbReference type="ARBA" id="ARBA00023180"/>
    </source>
</evidence>
<comment type="caution">
    <text evidence="5">The sequence shown here is derived from an EMBL/GenBank/DDBJ whole genome shotgun (WGS) entry which is preliminary data.</text>
</comment>
<dbReference type="GO" id="GO:0016757">
    <property type="term" value="F:glycosyltransferase activity"/>
    <property type="evidence" value="ECO:0007669"/>
    <property type="project" value="UniProtKB-KW"/>
</dbReference>
<dbReference type="RefSeq" id="WP_208979241.1">
    <property type="nucleotide sequence ID" value="NZ_FOFM01000001.1"/>
</dbReference>
<gene>
    <name evidence="5" type="ORF">PsAD2_02295</name>
</gene>
<evidence type="ECO:0000256" key="2">
    <source>
        <dbReference type="ARBA" id="ARBA00022679"/>
    </source>
</evidence>
<evidence type="ECO:0000313" key="6">
    <source>
        <dbReference type="Proteomes" id="UP000076577"/>
    </source>
</evidence>
<evidence type="ECO:0000313" key="5">
    <source>
        <dbReference type="EMBL" id="KZL18779.1"/>
    </source>
</evidence>
<protein>
    <recommendedName>
        <fullName evidence="4">Glycosyltransferase 61 catalytic domain-containing protein</fullName>
    </recommendedName>
</protein>
<name>A0A165YES0_9HYPH</name>
<evidence type="ECO:0000256" key="1">
    <source>
        <dbReference type="ARBA" id="ARBA00022676"/>
    </source>
</evidence>
<dbReference type="PATRIC" id="fig|989403.3.peg.2448"/>
<dbReference type="Pfam" id="PF04577">
    <property type="entry name" value="Glyco_transf_61"/>
    <property type="match status" value="1"/>
</dbReference>
<keyword evidence="2" id="KW-0808">Transferase</keyword>
<dbReference type="InterPro" id="IPR007657">
    <property type="entry name" value="Glycosyltransferase_61"/>
</dbReference>
<keyword evidence="1" id="KW-0328">Glycosyltransferase</keyword>
<evidence type="ECO:0000259" key="4">
    <source>
        <dbReference type="Pfam" id="PF04577"/>
    </source>
</evidence>
<organism evidence="5 6">
    <name type="scientific">Pseudovibrio axinellae</name>
    <dbReference type="NCBI Taxonomy" id="989403"/>
    <lineage>
        <taxon>Bacteria</taxon>
        <taxon>Pseudomonadati</taxon>
        <taxon>Pseudomonadota</taxon>
        <taxon>Alphaproteobacteria</taxon>
        <taxon>Hyphomicrobiales</taxon>
        <taxon>Stappiaceae</taxon>
        <taxon>Pseudovibrio</taxon>
    </lineage>
</organism>
<dbReference type="EMBL" id="LMCB01000017">
    <property type="protein sequence ID" value="KZL18779.1"/>
    <property type="molecule type" value="Genomic_DNA"/>
</dbReference>